<evidence type="ECO:0000313" key="2">
    <source>
        <dbReference type="Proteomes" id="UP000641803"/>
    </source>
</evidence>
<protein>
    <submittedName>
        <fullName evidence="1">Insulinase family protein</fullName>
    </submittedName>
</protein>
<proteinExistence type="predicted"/>
<dbReference type="Proteomes" id="UP000641803">
    <property type="component" value="Unassembled WGS sequence"/>
</dbReference>
<accession>A0ABR8RVD8</accession>
<dbReference type="RefSeq" id="WP_225228311.1">
    <property type="nucleotide sequence ID" value="NZ_JACSQQ010000029.1"/>
</dbReference>
<dbReference type="SUPFAM" id="SSF63411">
    <property type="entry name" value="LuxS/MPP-like metallohydrolase"/>
    <property type="match status" value="2"/>
</dbReference>
<dbReference type="Gene3D" id="3.30.830.10">
    <property type="entry name" value="Metalloenzyme, LuxS/M16 peptidase-like"/>
    <property type="match status" value="2"/>
</dbReference>
<dbReference type="EMBL" id="JACSQQ010000029">
    <property type="protein sequence ID" value="MBD7951751.1"/>
    <property type="molecule type" value="Genomic_DNA"/>
</dbReference>
<sequence>MPAPSTTSGFLVFGTGRLDESFARGGIVHLLEHLVMRRLGALDIEANATTAPHHLSFEAHGTPGVVREFLERVVAAIAGLGTLTDEEVLAEKRVIDHEMRSWSPHPSLYAIRERLGVRGEALGAVDPPGRCFLTTAEVVDHARRHLVRENAMLVVVGDAPESIDLGALPAATTTLPDRGALTLLPLVTPGFVRRPGAPVSISVLGSRADPRHTVAVNVLDVLLYERVRTEEQLAYLAEVDTQDLDHDLNQVTFVCDAVEDDAAAAALTVVRLLRRIAAEGLPDGILERGRHRALALLDHPGWIAARAHEDAARTLLGRLVVPLDQERAQVLATSGEDVRSWLADALPSLLAVLPDESDPKLEAELRSMGLVLADPPPPPMTGRSFRPKPFRGTPSRVRLVLDEHAIGVVGPELSVAVPDEDLVGVEDTAEGFLVVGVDGTTIPVAVGDWWGASAPLAAYLARVPAGLRVPDAATCPCPRPDR</sequence>
<evidence type="ECO:0000313" key="1">
    <source>
        <dbReference type="EMBL" id="MBD7951751.1"/>
    </source>
</evidence>
<reference evidence="1 2" key="1">
    <citation type="submission" date="2020-08" db="EMBL/GenBank/DDBJ databases">
        <title>A Genomic Blueprint of the Chicken Gut Microbiome.</title>
        <authorList>
            <person name="Gilroy R."/>
            <person name="Ravi A."/>
            <person name="Getino M."/>
            <person name="Pursley I."/>
            <person name="Horton D.L."/>
            <person name="Alikhan N.-F."/>
            <person name="Baker D."/>
            <person name="Gharbi K."/>
            <person name="Hall N."/>
            <person name="Watson M."/>
            <person name="Adriaenssens E.M."/>
            <person name="Foster-Nyarko E."/>
            <person name="Jarju S."/>
            <person name="Secka A."/>
            <person name="Antonio M."/>
            <person name="Oren A."/>
            <person name="Chaudhuri R."/>
            <person name="La Ragione R.M."/>
            <person name="Hildebrand F."/>
            <person name="Pallen M.J."/>
        </authorList>
    </citation>
    <scope>NUCLEOTIDE SEQUENCE [LARGE SCALE GENOMIC DNA]</scope>
    <source>
        <strain evidence="1 2">Sa4CUA1</strain>
    </source>
</reference>
<organism evidence="1 2">
    <name type="scientific">Oerskovia rustica</name>
    <dbReference type="NCBI Taxonomy" id="2762237"/>
    <lineage>
        <taxon>Bacteria</taxon>
        <taxon>Bacillati</taxon>
        <taxon>Actinomycetota</taxon>
        <taxon>Actinomycetes</taxon>
        <taxon>Micrococcales</taxon>
        <taxon>Cellulomonadaceae</taxon>
        <taxon>Oerskovia</taxon>
    </lineage>
</organism>
<comment type="caution">
    <text evidence="1">The sequence shown here is derived from an EMBL/GenBank/DDBJ whole genome shotgun (WGS) entry which is preliminary data.</text>
</comment>
<gene>
    <name evidence="1" type="ORF">H9652_15210</name>
</gene>
<name>A0ABR8RVD8_9CELL</name>
<dbReference type="InterPro" id="IPR011249">
    <property type="entry name" value="Metalloenz_LuxS/M16"/>
</dbReference>
<keyword evidence="2" id="KW-1185">Reference proteome</keyword>